<evidence type="ECO:0000313" key="2">
    <source>
        <dbReference type="EMBL" id="KAG0488724.1"/>
    </source>
</evidence>
<keyword evidence="4" id="KW-1185">Reference proteome</keyword>
<organism evidence="3 5">
    <name type="scientific">Vanilla planifolia</name>
    <name type="common">Vanilla</name>
    <dbReference type="NCBI Taxonomy" id="51239"/>
    <lineage>
        <taxon>Eukaryota</taxon>
        <taxon>Viridiplantae</taxon>
        <taxon>Streptophyta</taxon>
        <taxon>Embryophyta</taxon>
        <taxon>Tracheophyta</taxon>
        <taxon>Spermatophyta</taxon>
        <taxon>Magnoliopsida</taxon>
        <taxon>Liliopsida</taxon>
        <taxon>Asparagales</taxon>
        <taxon>Orchidaceae</taxon>
        <taxon>Vanilloideae</taxon>
        <taxon>Vanilleae</taxon>
        <taxon>Vanilla</taxon>
    </lineage>
</organism>
<dbReference type="InterPro" id="IPR046960">
    <property type="entry name" value="PPR_At4g14850-like_plant"/>
</dbReference>
<evidence type="ECO:0000313" key="3">
    <source>
        <dbReference type="EMBL" id="KAG0490468.1"/>
    </source>
</evidence>
<reference evidence="4 5" key="1">
    <citation type="journal article" date="2020" name="Nat. Food">
        <title>A phased Vanilla planifolia genome enables genetic improvement of flavour and production.</title>
        <authorList>
            <person name="Hasing T."/>
            <person name="Tang H."/>
            <person name="Brym M."/>
            <person name="Khazi F."/>
            <person name="Huang T."/>
            <person name="Chambers A.H."/>
        </authorList>
    </citation>
    <scope>NUCLEOTIDE SEQUENCE [LARGE SCALE GENOMIC DNA]</scope>
    <source>
        <tissue evidence="3">Leaf</tissue>
    </source>
</reference>
<dbReference type="InterPro" id="IPR002885">
    <property type="entry name" value="PPR_rpt"/>
</dbReference>
<dbReference type="Gene3D" id="1.25.40.10">
    <property type="entry name" value="Tetratricopeptide repeat domain"/>
    <property type="match status" value="1"/>
</dbReference>
<accession>A0A835RHC4</accession>
<name>A0A835RHC4_VANPL</name>
<dbReference type="InterPro" id="IPR046848">
    <property type="entry name" value="E_motif"/>
</dbReference>
<keyword evidence="1" id="KW-0677">Repeat</keyword>
<dbReference type="EMBL" id="JADCNL010000003">
    <property type="protein sequence ID" value="KAG0488724.1"/>
    <property type="molecule type" value="Genomic_DNA"/>
</dbReference>
<dbReference type="GO" id="GO:0003723">
    <property type="term" value="F:RNA binding"/>
    <property type="evidence" value="ECO:0007669"/>
    <property type="project" value="InterPro"/>
</dbReference>
<protein>
    <recommendedName>
        <fullName evidence="6">Pentatricopeptide repeat-containing protein</fullName>
    </recommendedName>
</protein>
<dbReference type="OrthoDB" id="1887476at2759"/>
<dbReference type="GO" id="GO:0009451">
    <property type="term" value="P:RNA modification"/>
    <property type="evidence" value="ECO:0007669"/>
    <property type="project" value="InterPro"/>
</dbReference>
<dbReference type="InterPro" id="IPR011990">
    <property type="entry name" value="TPR-like_helical_dom_sf"/>
</dbReference>
<dbReference type="EMBL" id="JADCNM010000003">
    <property type="protein sequence ID" value="KAG0490468.1"/>
    <property type="molecule type" value="Genomic_DNA"/>
</dbReference>
<evidence type="ECO:0000256" key="1">
    <source>
        <dbReference type="ARBA" id="ARBA00022737"/>
    </source>
</evidence>
<gene>
    <name evidence="3" type="ORF">HPP92_007331</name>
    <name evidence="2" type="ORF">HPP92_007535</name>
</gene>
<sequence length="148" mass="16724">MEHYANMVDLFSRAGCLDEAYCFIKAMPLEPNENIWLCFLSACKSHRAFYLGEIASHHLLKLNPQGSGSYTQVTNFYGQMGLLEQAASVRLRMKEAGLLKNPGCSWVEVMGGVQMFYSGDLSLPFTKEIHAFLQTLQRTMKLTEEFIA</sequence>
<dbReference type="PANTHER" id="PTHR47926">
    <property type="entry name" value="PENTATRICOPEPTIDE REPEAT-CONTAINING PROTEIN"/>
    <property type="match status" value="1"/>
</dbReference>
<dbReference type="AlphaFoldDB" id="A0A835RHC4"/>
<evidence type="ECO:0008006" key="6">
    <source>
        <dbReference type="Google" id="ProtNLM"/>
    </source>
</evidence>
<evidence type="ECO:0000313" key="5">
    <source>
        <dbReference type="Proteomes" id="UP000639772"/>
    </source>
</evidence>
<dbReference type="Proteomes" id="UP000636800">
    <property type="component" value="Chromosome 3"/>
</dbReference>
<comment type="caution">
    <text evidence="3">The sequence shown here is derived from an EMBL/GenBank/DDBJ whole genome shotgun (WGS) entry which is preliminary data.</text>
</comment>
<proteinExistence type="predicted"/>
<dbReference type="Pfam" id="PF20431">
    <property type="entry name" value="E_motif"/>
    <property type="match status" value="1"/>
</dbReference>
<evidence type="ECO:0000313" key="4">
    <source>
        <dbReference type="Proteomes" id="UP000636800"/>
    </source>
</evidence>
<dbReference type="Pfam" id="PF01535">
    <property type="entry name" value="PPR"/>
    <property type="match status" value="1"/>
</dbReference>
<dbReference type="Proteomes" id="UP000639772">
    <property type="component" value="Chromosome 3"/>
</dbReference>